<name>A0A397T5C1_9GLOM</name>
<dbReference type="AlphaFoldDB" id="A0A397T5C1"/>
<evidence type="ECO:0000313" key="1">
    <source>
        <dbReference type="EMBL" id="RIA93363.1"/>
    </source>
</evidence>
<dbReference type="OrthoDB" id="2357358at2759"/>
<gene>
    <name evidence="1" type="ORF">C1645_819436</name>
</gene>
<sequence>MAVSELLQKYKIEYESDGQPIFKIWFEENFQQCVVESKEFLTKAANEYLQRKNPNTHTKLSGIYMFGLNATDVEKEHEEKENQRIDAFTKVIDQGSISCDTYQNLAALQPELLRDRVILNVRKRIYEEMNQKIPISILNIKNTTLASINETPDIENQEVVEEVL</sequence>
<dbReference type="EMBL" id="QKYT01000105">
    <property type="protein sequence ID" value="RIA93363.1"/>
    <property type="molecule type" value="Genomic_DNA"/>
</dbReference>
<keyword evidence="2" id="KW-1185">Reference proteome</keyword>
<reference evidence="1 2" key="1">
    <citation type="submission" date="2018-06" db="EMBL/GenBank/DDBJ databases">
        <title>Comparative genomics reveals the genomic features of Rhizophagus irregularis, R. cerebriforme, R. diaphanum and Gigaspora rosea, and their symbiotic lifestyle signature.</title>
        <authorList>
            <person name="Morin E."/>
            <person name="San Clemente H."/>
            <person name="Chen E.C.H."/>
            <person name="De La Providencia I."/>
            <person name="Hainaut M."/>
            <person name="Kuo A."/>
            <person name="Kohler A."/>
            <person name="Murat C."/>
            <person name="Tang N."/>
            <person name="Roy S."/>
            <person name="Loubradou J."/>
            <person name="Henrissat B."/>
            <person name="Grigoriev I.V."/>
            <person name="Corradi N."/>
            <person name="Roux C."/>
            <person name="Martin F.M."/>
        </authorList>
    </citation>
    <scope>NUCLEOTIDE SEQUENCE [LARGE SCALE GENOMIC DNA]</scope>
    <source>
        <strain evidence="1 2">DAOM 227022</strain>
    </source>
</reference>
<proteinExistence type="predicted"/>
<accession>A0A397T5C1</accession>
<dbReference type="Proteomes" id="UP000265703">
    <property type="component" value="Unassembled WGS sequence"/>
</dbReference>
<organism evidence="1 2">
    <name type="scientific">Glomus cerebriforme</name>
    <dbReference type="NCBI Taxonomy" id="658196"/>
    <lineage>
        <taxon>Eukaryota</taxon>
        <taxon>Fungi</taxon>
        <taxon>Fungi incertae sedis</taxon>
        <taxon>Mucoromycota</taxon>
        <taxon>Glomeromycotina</taxon>
        <taxon>Glomeromycetes</taxon>
        <taxon>Glomerales</taxon>
        <taxon>Glomeraceae</taxon>
        <taxon>Glomus</taxon>
    </lineage>
</organism>
<comment type="caution">
    <text evidence="1">The sequence shown here is derived from an EMBL/GenBank/DDBJ whole genome shotgun (WGS) entry which is preliminary data.</text>
</comment>
<protein>
    <submittedName>
        <fullName evidence="1">Uncharacterized protein</fullName>
    </submittedName>
</protein>
<evidence type="ECO:0000313" key="2">
    <source>
        <dbReference type="Proteomes" id="UP000265703"/>
    </source>
</evidence>